<proteinExistence type="predicted"/>
<evidence type="ECO:0000313" key="2">
    <source>
        <dbReference type="Proteomes" id="UP000595437"/>
    </source>
</evidence>
<feature type="non-terminal residue" evidence="1">
    <location>
        <position position="89"/>
    </location>
</feature>
<organism evidence="1 2">
    <name type="scientific">Caligus rogercresseyi</name>
    <name type="common">Sea louse</name>
    <dbReference type="NCBI Taxonomy" id="217165"/>
    <lineage>
        <taxon>Eukaryota</taxon>
        <taxon>Metazoa</taxon>
        <taxon>Ecdysozoa</taxon>
        <taxon>Arthropoda</taxon>
        <taxon>Crustacea</taxon>
        <taxon>Multicrustacea</taxon>
        <taxon>Hexanauplia</taxon>
        <taxon>Copepoda</taxon>
        <taxon>Siphonostomatoida</taxon>
        <taxon>Caligidae</taxon>
        <taxon>Caligus</taxon>
    </lineage>
</organism>
<gene>
    <name evidence="1" type="ORF">FKW44_016611</name>
</gene>
<dbReference type="AlphaFoldDB" id="A0A7T8H259"/>
<evidence type="ECO:0000313" key="1">
    <source>
        <dbReference type="EMBL" id="QQP42064.1"/>
    </source>
</evidence>
<protein>
    <submittedName>
        <fullName evidence="1">Cytochrome P450 18A1</fullName>
    </submittedName>
</protein>
<dbReference type="OrthoDB" id="3934656at2759"/>
<reference evidence="2" key="1">
    <citation type="submission" date="2021-01" db="EMBL/GenBank/DDBJ databases">
        <title>Caligus Genome Assembly.</title>
        <authorList>
            <person name="Gallardo-Escarate C."/>
        </authorList>
    </citation>
    <scope>NUCLEOTIDE SEQUENCE [LARGE SCALE GENOMIC DNA]</scope>
</reference>
<name>A0A7T8H259_CALRO</name>
<sequence length="89" mass="9574">MESREPDRATRCHFSSSYCSSVSGSVLLLSVESSSRAPLLPLVGSLPFLSSQGSPGILDFALGDKYGDIYTVDVIWSKIVVLNDFAMAK</sequence>
<accession>A0A7T8H259</accession>
<dbReference type="EMBL" id="CP045900">
    <property type="protein sequence ID" value="QQP42064.1"/>
    <property type="molecule type" value="Genomic_DNA"/>
</dbReference>
<dbReference type="Proteomes" id="UP000595437">
    <property type="component" value="Chromosome 11"/>
</dbReference>
<keyword evidence="2" id="KW-1185">Reference proteome</keyword>